<name>A0AAD9CAI2_DISEL</name>
<organism evidence="1 2">
    <name type="scientific">Dissostichus eleginoides</name>
    <name type="common">Patagonian toothfish</name>
    <name type="synonym">Dissostichus amissus</name>
    <dbReference type="NCBI Taxonomy" id="100907"/>
    <lineage>
        <taxon>Eukaryota</taxon>
        <taxon>Metazoa</taxon>
        <taxon>Chordata</taxon>
        <taxon>Craniata</taxon>
        <taxon>Vertebrata</taxon>
        <taxon>Euteleostomi</taxon>
        <taxon>Actinopterygii</taxon>
        <taxon>Neopterygii</taxon>
        <taxon>Teleostei</taxon>
        <taxon>Neoteleostei</taxon>
        <taxon>Acanthomorphata</taxon>
        <taxon>Eupercaria</taxon>
        <taxon>Perciformes</taxon>
        <taxon>Notothenioidei</taxon>
        <taxon>Nototheniidae</taxon>
        <taxon>Dissostichus</taxon>
    </lineage>
</organism>
<keyword evidence="2" id="KW-1185">Reference proteome</keyword>
<protein>
    <submittedName>
        <fullName evidence="1">WD repeat-containing protein 76</fullName>
    </submittedName>
</protein>
<evidence type="ECO:0000313" key="2">
    <source>
        <dbReference type="Proteomes" id="UP001228049"/>
    </source>
</evidence>
<accession>A0AAD9CAI2</accession>
<gene>
    <name evidence="1" type="ORF">KUDE01_017307</name>
</gene>
<evidence type="ECO:0000313" key="1">
    <source>
        <dbReference type="EMBL" id="KAK1897776.1"/>
    </source>
</evidence>
<reference evidence="1" key="1">
    <citation type="submission" date="2023-04" db="EMBL/GenBank/DDBJ databases">
        <title>Chromosome-level genome of Chaenocephalus aceratus.</title>
        <authorList>
            <person name="Park H."/>
        </authorList>
    </citation>
    <scope>NUCLEOTIDE SEQUENCE</scope>
    <source>
        <strain evidence="1">DE</strain>
        <tissue evidence="1">Muscle</tissue>
    </source>
</reference>
<proteinExistence type="predicted"/>
<dbReference type="PANTHER" id="PTHR31025:SF27">
    <property type="entry name" value="SI:CH211-193K19.2-RELATED"/>
    <property type="match status" value="1"/>
</dbReference>
<dbReference type="EMBL" id="JASDAP010000008">
    <property type="protein sequence ID" value="KAK1897776.1"/>
    <property type="molecule type" value="Genomic_DNA"/>
</dbReference>
<sequence length="343" mass="38655">MQRTFSLRRQEILQEPKIPEFLNKWPALFDVSEINLEFMRLTTVPLTSKFLGELDRLTDDLIRVFHTKGGAAGRKIRAVMAKTDNSEDINVRRDCVLSCLSIYLNEDLDTLVKEYVEVNPHGPEELEVKGRVLAPKRLQYASDDNSAPNKKDACCGLSAYELKRLENIREREAFLSSLKLLPAAEDLRQSVKPKPDVQRSKASLDTVQSLLSPRKSLHLKEARNLTLRGGLTYEHDIECREAEADVAGTTMAIYTVRAESDDPDGPGGRFADVGVVLEGVEVLHNLQSINHACVMLYGLIYALNLSYPKSLKNTFEVYQKILMDLESSKLSPKVQALKLKLLR</sequence>
<comment type="caution">
    <text evidence="1">The sequence shown here is derived from an EMBL/GenBank/DDBJ whole genome shotgun (WGS) entry which is preliminary data.</text>
</comment>
<dbReference type="PANTHER" id="PTHR31025">
    <property type="entry name" value="SI:CH211-196P9.1-RELATED"/>
    <property type="match status" value="1"/>
</dbReference>
<dbReference type="Proteomes" id="UP001228049">
    <property type="component" value="Unassembled WGS sequence"/>
</dbReference>
<dbReference type="AlphaFoldDB" id="A0AAD9CAI2"/>